<accession>A0A844KCZ8</accession>
<reference evidence="1 2" key="1">
    <citation type="journal article" date="2019" name="Nat. Med.">
        <title>A library of human gut bacterial isolates paired with longitudinal multiomics data enables mechanistic microbiome research.</title>
        <authorList>
            <person name="Poyet M."/>
            <person name="Groussin M."/>
            <person name="Gibbons S.M."/>
            <person name="Avila-Pacheco J."/>
            <person name="Jiang X."/>
            <person name="Kearney S.M."/>
            <person name="Perrotta A.R."/>
            <person name="Berdy B."/>
            <person name="Zhao S."/>
            <person name="Lieberman T.D."/>
            <person name="Swanson P.K."/>
            <person name="Smith M."/>
            <person name="Roesemann S."/>
            <person name="Alexander J.E."/>
            <person name="Rich S.A."/>
            <person name="Livny J."/>
            <person name="Vlamakis H."/>
            <person name="Clish C."/>
            <person name="Bullock K."/>
            <person name="Deik A."/>
            <person name="Scott J."/>
            <person name="Pierce K.A."/>
            <person name="Xavier R.J."/>
            <person name="Alm E.J."/>
        </authorList>
    </citation>
    <scope>NUCLEOTIDE SEQUENCE [LARGE SCALE GENOMIC DNA]</scope>
    <source>
        <strain evidence="1 2">BIOML-A1</strain>
    </source>
</reference>
<dbReference type="RefSeq" id="WP_155203868.1">
    <property type="nucleotide sequence ID" value="NZ_WNAF01000002.1"/>
</dbReference>
<keyword evidence="2" id="KW-1185">Reference proteome</keyword>
<dbReference type="EMBL" id="WNAF01000002">
    <property type="protein sequence ID" value="MTR76183.1"/>
    <property type="molecule type" value="Genomic_DNA"/>
</dbReference>
<gene>
    <name evidence="1" type="ORF">GMD21_05735</name>
</gene>
<evidence type="ECO:0000313" key="2">
    <source>
        <dbReference type="Proteomes" id="UP000448177"/>
    </source>
</evidence>
<dbReference type="Pfam" id="PF04630">
    <property type="entry name" value="Phage_TTP_1"/>
    <property type="match status" value="1"/>
</dbReference>
<dbReference type="Proteomes" id="UP000448177">
    <property type="component" value="Unassembled WGS sequence"/>
</dbReference>
<evidence type="ECO:0000313" key="1">
    <source>
        <dbReference type="EMBL" id="MTR76183.1"/>
    </source>
</evidence>
<dbReference type="NCBIfam" id="TIGR01603">
    <property type="entry name" value="maj_tail_phi13"/>
    <property type="match status" value="1"/>
</dbReference>
<organism evidence="1 2">
    <name type="scientific">Mediterraneibacter faecis</name>
    <dbReference type="NCBI Taxonomy" id="592978"/>
    <lineage>
        <taxon>Bacteria</taxon>
        <taxon>Bacillati</taxon>
        <taxon>Bacillota</taxon>
        <taxon>Clostridia</taxon>
        <taxon>Lachnospirales</taxon>
        <taxon>Lachnospiraceae</taxon>
        <taxon>Mediterraneibacter</taxon>
    </lineage>
</organism>
<dbReference type="InterPro" id="IPR006724">
    <property type="entry name" value="Phage_TTP"/>
</dbReference>
<sequence>MSINTKKPAMKQTVGAQYMCFADATEGKEYDGTYEADVEKTEVVKSVKVTENSETSDVYASGKIYDSDSPMSSIDIEVSVIAFPDDTISKMRGETKGTGGLILAGGKSERPFFAYGKVVKLKNGKSRYEWFPKCKLVENSDDIATSEEKASEQTDTIKIRAYPFDAAGNIVSKVTESTAPEGLTEEKFFAKPILTDADLTTAVGA</sequence>
<protein>
    <submittedName>
        <fullName evidence="1">Phage tail protein</fullName>
    </submittedName>
</protein>
<comment type="caution">
    <text evidence="1">The sequence shown here is derived from an EMBL/GenBank/DDBJ whole genome shotgun (WGS) entry which is preliminary data.</text>
</comment>
<name>A0A844KCZ8_9FIRM</name>
<proteinExistence type="predicted"/>
<dbReference type="InterPro" id="IPR006490">
    <property type="entry name" value="Maj_tail_phi13"/>
</dbReference>
<dbReference type="AlphaFoldDB" id="A0A844KCZ8"/>